<organism evidence="7 8">
    <name type="scientific">Pseudomassariella vexata</name>
    <dbReference type="NCBI Taxonomy" id="1141098"/>
    <lineage>
        <taxon>Eukaryota</taxon>
        <taxon>Fungi</taxon>
        <taxon>Dikarya</taxon>
        <taxon>Ascomycota</taxon>
        <taxon>Pezizomycotina</taxon>
        <taxon>Sordariomycetes</taxon>
        <taxon>Xylariomycetidae</taxon>
        <taxon>Amphisphaeriales</taxon>
        <taxon>Pseudomassariaceae</taxon>
        <taxon>Pseudomassariella</taxon>
    </lineage>
</organism>
<evidence type="ECO:0000256" key="2">
    <source>
        <dbReference type="ARBA" id="ARBA00022771"/>
    </source>
</evidence>
<dbReference type="SUPFAM" id="SSF57667">
    <property type="entry name" value="beta-beta-alpha zinc fingers"/>
    <property type="match status" value="1"/>
</dbReference>
<dbReference type="Gene3D" id="3.30.160.60">
    <property type="entry name" value="Classic Zinc Finger"/>
    <property type="match status" value="1"/>
</dbReference>
<dbReference type="GO" id="GO:0003723">
    <property type="term" value="F:RNA binding"/>
    <property type="evidence" value="ECO:0007669"/>
    <property type="project" value="TreeGrafter"/>
</dbReference>
<dbReference type="PANTHER" id="PTHR13173">
    <property type="entry name" value="WW DOMAIN BINDING PROTEIN 4"/>
    <property type="match status" value="1"/>
</dbReference>
<feature type="compositionally biased region" description="Low complexity" evidence="5">
    <location>
        <begin position="72"/>
        <end position="89"/>
    </location>
</feature>
<dbReference type="EMBL" id="MCFJ01000010">
    <property type="protein sequence ID" value="ORY61793.1"/>
    <property type="molecule type" value="Genomic_DNA"/>
</dbReference>
<dbReference type="RefSeq" id="XP_040713870.1">
    <property type="nucleotide sequence ID" value="XM_040860756.1"/>
</dbReference>
<feature type="coiled-coil region" evidence="4">
    <location>
        <begin position="44"/>
        <end position="71"/>
    </location>
</feature>
<proteinExistence type="predicted"/>
<keyword evidence="1" id="KW-0479">Metal-binding</keyword>
<comment type="caution">
    <text evidence="7">The sequence shown here is derived from an EMBL/GenBank/DDBJ whole genome shotgun (WGS) entry which is preliminary data.</text>
</comment>
<feature type="region of interest" description="Disordered" evidence="5">
    <location>
        <begin position="166"/>
        <end position="196"/>
    </location>
</feature>
<dbReference type="InterPro" id="IPR036236">
    <property type="entry name" value="Znf_C2H2_sf"/>
</dbReference>
<evidence type="ECO:0000313" key="8">
    <source>
        <dbReference type="Proteomes" id="UP000193689"/>
    </source>
</evidence>
<keyword evidence="4" id="KW-0175">Coiled coil</keyword>
<dbReference type="InParanoid" id="A0A1Y2DR77"/>
<evidence type="ECO:0000313" key="7">
    <source>
        <dbReference type="EMBL" id="ORY61793.1"/>
    </source>
</evidence>
<dbReference type="GO" id="GO:0000398">
    <property type="term" value="P:mRNA splicing, via spliceosome"/>
    <property type="evidence" value="ECO:0007669"/>
    <property type="project" value="InterPro"/>
</dbReference>
<dbReference type="STRING" id="1141098.A0A1Y2DR77"/>
<name>A0A1Y2DR77_9PEZI</name>
<gene>
    <name evidence="7" type="ORF">BCR38DRAFT_441149</name>
</gene>
<dbReference type="PANTHER" id="PTHR13173:SF10">
    <property type="entry name" value="WW DOMAIN-BINDING PROTEIN 4"/>
    <property type="match status" value="1"/>
</dbReference>
<dbReference type="Pfam" id="PF06220">
    <property type="entry name" value="zf-U1"/>
    <property type="match status" value="1"/>
</dbReference>
<evidence type="ECO:0000256" key="5">
    <source>
        <dbReference type="SAM" id="MobiDB-lite"/>
    </source>
</evidence>
<sequence length="294" mass="32336">MSEFWKSTPKYWCKHCGVYVRDTKLERTNHEATGKHQSALKRFLRDLHRGHENEERDKDRAKREIERLNGLVGSSSGAAGSAGSVSSNAPTAGRIAPKAASGDVTAQRQKQWAQLALMGVDVPTELRPDMAMAGEWTVTNTKVIDTTPKTEADAKPEAIAIGVRKRVKREGEDDEDDAMHGLSKRPKLGGWGLDTRRVPDEEEDLDLLLGSLGPVKKQESEPVKKEKAELATSAVSAAIKKESSESENTGEKAVKLEPGLTDAVLVKEEEIATPEIEVPAVIFKKRKPKNIRQK</sequence>
<keyword evidence="2" id="KW-0863">Zinc-finger</keyword>
<dbReference type="AlphaFoldDB" id="A0A1Y2DR77"/>
<keyword evidence="3" id="KW-0862">Zinc</keyword>
<evidence type="ECO:0000256" key="1">
    <source>
        <dbReference type="ARBA" id="ARBA00022723"/>
    </source>
</evidence>
<feature type="domain" description="U1-C C2H2-type zinc finger" evidence="6">
    <location>
        <begin position="9"/>
        <end position="43"/>
    </location>
</feature>
<dbReference type="OrthoDB" id="191651at2759"/>
<dbReference type="GO" id="GO:0071011">
    <property type="term" value="C:precatalytic spliceosome"/>
    <property type="evidence" value="ECO:0007669"/>
    <property type="project" value="TreeGrafter"/>
</dbReference>
<protein>
    <recommendedName>
        <fullName evidence="6">U1-C C2H2-type zinc finger domain-containing protein</fullName>
    </recommendedName>
</protein>
<keyword evidence="8" id="KW-1185">Reference proteome</keyword>
<reference evidence="7 8" key="1">
    <citation type="submission" date="2016-07" db="EMBL/GenBank/DDBJ databases">
        <title>Pervasive Adenine N6-methylation of Active Genes in Fungi.</title>
        <authorList>
            <consortium name="DOE Joint Genome Institute"/>
            <person name="Mondo S.J."/>
            <person name="Dannebaum R.O."/>
            <person name="Kuo R.C."/>
            <person name="Labutti K."/>
            <person name="Haridas S."/>
            <person name="Kuo A."/>
            <person name="Salamov A."/>
            <person name="Ahrendt S.R."/>
            <person name="Lipzen A."/>
            <person name="Sullivan W."/>
            <person name="Andreopoulos W.B."/>
            <person name="Clum A."/>
            <person name="Lindquist E."/>
            <person name="Daum C."/>
            <person name="Ramamoorthy G.K."/>
            <person name="Gryganskyi A."/>
            <person name="Culley D."/>
            <person name="Magnuson J.K."/>
            <person name="James T.Y."/>
            <person name="O'Malley M.A."/>
            <person name="Stajich J.E."/>
            <person name="Spatafora J.W."/>
            <person name="Visel A."/>
            <person name="Grigoriev I.V."/>
        </authorList>
    </citation>
    <scope>NUCLEOTIDE SEQUENCE [LARGE SCALE GENOMIC DNA]</scope>
    <source>
        <strain evidence="7 8">CBS 129021</strain>
    </source>
</reference>
<dbReference type="GO" id="GO:0008270">
    <property type="term" value="F:zinc ion binding"/>
    <property type="evidence" value="ECO:0007669"/>
    <property type="project" value="UniProtKB-KW"/>
</dbReference>
<accession>A0A1Y2DR77</accession>
<dbReference type="InterPro" id="IPR040023">
    <property type="entry name" value="WBP4"/>
</dbReference>
<dbReference type="InterPro" id="IPR013085">
    <property type="entry name" value="U1-CZ_Znf_C2H2"/>
</dbReference>
<dbReference type="Proteomes" id="UP000193689">
    <property type="component" value="Unassembled WGS sequence"/>
</dbReference>
<feature type="region of interest" description="Disordered" evidence="5">
    <location>
        <begin position="72"/>
        <end position="103"/>
    </location>
</feature>
<evidence type="ECO:0000256" key="3">
    <source>
        <dbReference type="ARBA" id="ARBA00022833"/>
    </source>
</evidence>
<evidence type="ECO:0000256" key="4">
    <source>
        <dbReference type="SAM" id="Coils"/>
    </source>
</evidence>
<dbReference type="GeneID" id="63776968"/>
<evidence type="ECO:0000259" key="6">
    <source>
        <dbReference type="Pfam" id="PF06220"/>
    </source>
</evidence>